<dbReference type="Proteomes" id="UP001470230">
    <property type="component" value="Unassembled WGS sequence"/>
</dbReference>
<evidence type="ECO:0000313" key="1">
    <source>
        <dbReference type="EMBL" id="KAK8845176.1"/>
    </source>
</evidence>
<reference evidence="1 2" key="1">
    <citation type="submission" date="2024-04" db="EMBL/GenBank/DDBJ databases">
        <title>Tritrichomonas musculus Genome.</title>
        <authorList>
            <person name="Alves-Ferreira E."/>
            <person name="Grigg M."/>
            <person name="Lorenzi H."/>
            <person name="Galac M."/>
        </authorList>
    </citation>
    <scope>NUCLEOTIDE SEQUENCE [LARGE SCALE GENOMIC DNA]</scope>
    <source>
        <strain evidence="1 2">EAF2021</strain>
    </source>
</reference>
<dbReference type="InterPro" id="IPR036770">
    <property type="entry name" value="Ankyrin_rpt-contain_sf"/>
</dbReference>
<protein>
    <recommendedName>
        <fullName evidence="3">DUF3447 domain-containing protein</fullName>
    </recommendedName>
</protein>
<sequence length="402" mass="48371">MSIVETKEKMKMIQSVLLEFLEDESNTEENYEKFFKIFTEYQITEDKYIFKAMLVLLSAIGNNHRRVPNFISKLEQILTKIKKDIQNHFSNSEIFLIFKSNKRILLFLFEEKIITIDEYIVLQITSNRFYRKNYTEYFLPEIKPFLTEEFIQKNRSRRRSLNDEGFTDTLKKEIPEEFYDKRKKGENDDYLCELIRTNQVKDFIAFINRSNISPESYIKKSIFETNQLLIGKADISLIEYASFYGSNDIIRFLQINENVMLTQSLWIYAIHSGDAELIKYLEDNQVSPPEDKYETVLKESIKCHHNDVSNYVIEYLIKEEDQKNNIESNYDDNLYRYAIESYNYCFFPENMKCKNIFFYLCEFNYYSLVSLYLAEEKVDINEKIKKINHLNNIFKSKKFMKF</sequence>
<dbReference type="SUPFAM" id="SSF48403">
    <property type="entry name" value="Ankyrin repeat"/>
    <property type="match status" value="1"/>
</dbReference>
<evidence type="ECO:0000313" key="2">
    <source>
        <dbReference type="Proteomes" id="UP001470230"/>
    </source>
</evidence>
<gene>
    <name evidence="1" type="ORF">M9Y10_021358</name>
</gene>
<comment type="caution">
    <text evidence="1">The sequence shown here is derived from an EMBL/GenBank/DDBJ whole genome shotgun (WGS) entry which is preliminary data.</text>
</comment>
<name>A0ABR2HEN2_9EUKA</name>
<evidence type="ECO:0008006" key="3">
    <source>
        <dbReference type="Google" id="ProtNLM"/>
    </source>
</evidence>
<dbReference type="EMBL" id="JAPFFF010000031">
    <property type="protein sequence ID" value="KAK8845176.1"/>
    <property type="molecule type" value="Genomic_DNA"/>
</dbReference>
<organism evidence="1 2">
    <name type="scientific">Tritrichomonas musculus</name>
    <dbReference type="NCBI Taxonomy" id="1915356"/>
    <lineage>
        <taxon>Eukaryota</taxon>
        <taxon>Metamonada</taxon>
        <taxon>Parabasalia</taxon>
        <taxon>Tritrichomonadida</taxon>
        <taxon>Tritrichomonadidae</taxon>
        <taxon>Tritrichomonas</taxon>
    </lineage>
</organism>
<accession>A0ABR2HEN2</accession>
<keyword evidence="2" id="KW-1185">Reference proteome</keyword>
<proteinExistence type="predicted"/>